<proteinExistence type="predicted"/>
<dbReference type="RefSeq" id="WP_277733063.1">
    <property type="nucleotide sequence ID" value="NZ_CP120733.1"/>
</dbReference>
<name>A0ABY8EJG0_9FIRM</name>
<organism evidence="2 3">
    <name type="scientific">Tepidibacter hydrothermalis</name>
    <dbReference type="NCBI Taxonomy" id="3036126"/>
    <lineage>
        <taxon>Bacteria</taxon>
        <taxon>Bacillati</taxon>
        <taxon>Bacillota</taxon>
        <taxon>Clostridia</taxon>
        <taxon>Peptostreptococcales</taxon>
        <taxon>Peptostreptococcaceae</taxon>
        <taxon>Tepidibacter</taxon>
    </lineage>
</organism>
<dbReference type="EMBL" id="CP120733">
    <property type="protein sequence ID" value="WFD11098.1"/>
    <property type="molecule type" value="Genomic_DNA"/>
</dbReference>
<feature type="transmembrane region" description="Helical" evidence="1">
    <location>
        <begin position="49"/>
        <end position="67"/>
    </location>
</feature>
<keyword evidence="1" id="KW-0812">Transmembrane</keyword>
<evidence type="ECO:0000256" key="1">
    <source>
        <dbReference type="SAM" id="Phobius"/>
    </source>
</evidence>
<keyword evidence="3" id="KW-1185">Reference proteome</keyword>
<protein>
    <submittedName>
        <fullName evidence="2">Uncharacterized protein</fullName>
    </submittedName>
</protein>
<gene>
    <name evidence="2" type="ORF">P4S50_03210</name>
</gene>
<sequence length="71" mass="7781">MQSQINFLGLGLIIILFSSFLGAISMNVYSDIAGNLTTEYTPILEGFISSYRLIGFLLSCVGLIEIFKKKG</sequence>
<evidence type="ECO:0000313" key="3">
    <source>
        <dbReference type="Proteomes" id="UP001222800"/>
    </source>
</evidence>
<keyword evidence="1" id="KW-1133">Transmembrane helix</keyword>
<keyword evidence="1" id="KW-0472">Membrane</keyword>
<reference evidence="2 3" key="1">
    <citation type="submission" date="2023-03" db="EMBL/GenBank/DDBJ databases">
        <title>Complete genome sequence of Tepidibacter sp. SWIR-1, isolated from a deep-sea hydrothermal vent.</title>
        <authorList>
            <person name="Li X."/>
        </authorList>
    </citation>
    <scope>NUCLEOTIDE SEQUENCE [LARGE SCALE GENOMIC DNA]</scope>
    <source>
        <strain evidence="2 3">SWIR-1</strain>
    </source>
</reference>
<dbReference type="Proteomes" id="UP001222800">
    <property type="component" value="Chromosome"/>
</dbReference>
<accession>A0ABY8EJG0</accession>
<feature type="transmembrane region" description="Helical" evidence="1">
    <location>
        <begin position="7"/>
        <end position="29"/>
    </location>
</feature>
<evidence type="ECO:0000313" key="2">
    <source>
        <dbReference type="EMBL" id="WFD11098.1"/>
    </source>
</evidence>